<dbReference type="SMART" id="SM00345">
    <property type="entry name" value="HTH_GNTR"/>
    <property type="match status" value="1"/>
</dbReference>
<name>A0A1C5GW65_9ACTN</name>
<keyword evidence="1" id="KW-0805">Transcription regulation</keyword>
<dbReference type="Pfam" id="PF00392">
    <property type="entry name" value="GntR"/>
    <property type="match status" value="1"/>
</dbReference>
<gene>
    <name evidence="5" type="ORF">GA0070609_0505</name>
</gene>
<dbReference type="PROSITE" id="PS50949">
    <property type="entry name" value="HTH_GNTR"/>
    <property type="match status" value="1"/>
</dbReference>
<accession>A0A1C5GW65</accession>
<dbReference type="InterPro" id="IPR036388">
    <property type="entry name" value="WH-like_DNA-bd_sf"/>
</dbReference>
<evidence type="ECO:0000313" key="5">
    <source>
        <dbReference type="EMBL" id="SCG38000.1"/>
    </source>
</evidence>
<proteinExistence type="predicted"/>
<evidence type="ECO:0000256" key="1">
    <source>
        <dbReference type="ARBA" id="ARBA00023015"/>
    </source>
</evidence>
<dbReference type="CDD" id="cd07377">
    <property type="entry name" value="WHTH_GntR"/>
    <property type="match status" value="1"/>
</dbReference>
<sequence>MCVSTLPAMTSPLSNVPLYRQLADLLAKQIEEGKLRPGQPLPSELHLQQTYGVARGTVRMAMRELRDRGLVVTVHARGTFVAERAD</sequence>
<organism evidence="5 6">
    <name type="scientific">Micromonospora echinaurantiaca</name>
    <dbReference type="NCBI Taxonomy" id="47857"/>
    <lineage>
        <taxon>Bacteria</taxon>
        <taxon>Bacillati</taxon>
        <taxon>Actinomycetota</taxon>
        <taxon>Actinomycetes</taxon>
        <taxon>Micromonosporales</taxon>
        <taxon>Micromonosporaceae</taxon>
        <taxon>Micromonospora</taxon>
    </lineage>
</organism>
<evidence type="ECO:0000259" key="4">
    <source>
        <dbReference type="PROSITE" id="PS50949"/>
    </source>
</evidence>
<dbReference type="AlphaFoldDB" id="A0A1C5GW65"/>
<reference evidence="5 6" key="1">
    <citation type="submission" date="2016-06" db="EMBL/GenBank/DDBJ databases">
        <authorList>
            <person name="Kjaerup R.B."/>
            <person name="Dalgaard T.S."/>
            <person name="Juul-Madsen H.R."/>
        </authorList>
    </citation>
    <scope>NUCLEOTIDE SEQUENCE [LARGE SCALE GENOMIC DNA]</scope>
    <source>
        <strain evidence="5 6">DSM 43904</strain>
    </source>
</reference>
<dbReference type="GO" id="GO:0003700">
    <property type="term" value="F:DNA-binding transcription factor activity"/>
    <property type="evidence" value="ECO:0007669"/>
    <property type="project" value="InterPro"/>
</dbReference>
<dbReference type="Gene3D" id="1.10.10.10">
    <property type="entry name" value="Winged helix-like DNA-binding domain superfamily/Winged helix DNA-binding domain"/>
    <property type="match status" value="1"/>
</dbReference>
<keyword evidence="6" id="KW-1185">Reference proteome</keyword>
<dbReference type="Proteomes" id="UP000198217">
    <property type="component" value="Chromosome I"/>
</dbReference>
<evidence type="ECO:0000256" key="3">
    <source>
        <dbReference type="ARBA" id="ARBA00023163"/>
    </source>
</evidence>
<keyword evidence="2" id="KW-0238">DNA-binding</keyword>
<dbReference type="PANTHER" id="PTHR44846:SF1">
    <property type="entry name" value="MANNOSYL-D-GLYCERATE TRANSPORT_METABOLISM SYSTEM REPRESSOR MNGR-RELATED"/>
    <property type="match status" value="1"/>
</dbReference>
<dbReference type="PRINTS" id="PR00035">
    <property type="entry name" value="HTHGNTR"/>
</dbReference>
<dbReference type="GO" id="GO:0003677">
    <property type="term" value="F:DNA binding"/>
    <property type="evidence" value="ECO:0007669"/>
    <property type="project" value="UniProtKB-KW"/>
</dbReference>
<keyword evidence="3" id="KW-0804">Transcription</keyword>
<protein>
    <submittedName>
        <fullName evidence="5">Regulatory protein, gntR family</fullName>
    </submittedName>
</protein>
<dbReference type="PANTHER" id="PTHR44846">
    <property type="entry name" value="MANNOSYL-D-GLYCERATE TRANSPORT/METABOLISM SYSTEM REPRESSOR MNGR-RELATED"/>
    <property type="match status" value="1"/>
</dbReference>
<evidence type="ECO:0000256" key="2">
    <source>
        <dbReference type="ARBA" id="ARBA00023125"/>
    </source>
</evidence>
<dbReference type="GO" id="GO:0045892">
    <property type="term" value="P:negative regulation of DNA-templated transcription"/>
    <property type="evidence" value="ECO:0007669"/>
    <property type="project" value="TreeGrafter"/>
</dbReference>
<feature type="domain" description="HTH gntR-type" evidence="4">
    <location>
        <begin position="16"/>
        <end position="84"/>
    </location>
</feature>
<dbReference type="EMBL" id="LT607750">
    <property type="protein sequence ID" value="SCG38000.1"/>
    <property type="molecule type" value="Genomic_DNA"/>
</dbReference>
<evidence type="ECO:0000313" key="6">
    <source>
        <dbReference type="Proteomes" id="UP000198217"/>
    </source>
</evidence>
<dbReference type="InterPro" id="IPR000524">
    <property type="entry name" value="Tscrpt_reg_HTH_GntR"/>
</dbReference>
<dbReference type="InterPro" id="IPR050679">
    <property type="entry name" value="Bact_HTH_transcr_reg"/>
</dbReference>
<dbReference type="InterPro" id="IPR036390">
    <property type="entry name" value="WH_DNA-bd_sf"/>
</dbReference>
<dbReference type="SUPFAM" id="SSF46785">
    <property type="entry name" value="Winged helix' DNA-binding domain"/>
    <property type="match status" value="1"/>
</dbReference>